<name>A0A8K0KMN9_LADFU</name>
<accession>A0A8K0KMN9</accession>
<organism evidence="2 3">
    <name type="scientific">Ladona fulva</name>
    <name type="common">Scarce chaser dragonfly</name>
    <name type="synonym">Libellula fulva</name>
    <dbReference type="NCBI Taxonomy" id="123851"/>
    <lineage>
        <taxon>Eukaryota</taxon>
        <taxon>Metazoa</taxon>
        <taxon>Ecdysozoa</taxon>
        <taxon>Arthropoda</taxon>
        <taxon>Hexapoda</taxon>
        <taxon>Insecta</taxon>
        <taxon>Pterygota</taxon>
        <taxon>Palaeoptera</taxon>
        <taxon>Odonata</taxon>
        <taxon>Epiprocta</taxon>
        <taxon>Anisoptera</taxon>
        <taxon>Libelluloidea</taxon>
        <taxon>Libellulidae</taxon>
        <taxon>Ladona</taxon>
    </lineage>
</organism>
<dbReference type="Gene3D" id="3.60.10.10">
    <property type="entry name" value="Endonuclease/exonuclease/phosphatase"/>
    <property type="match status" value="1"/>
</dbReference>
<dbReference type="GO" id="GO:0003824">
    <property type="term" value="F:catalytic activity"/>
    <property type="evidence" value="ECO:0007669"/>
    <property type="project" value="InterPro"/>
</dbReference>
<keyword evidence="3" id="KW-1185">Reference proteome</keyword>
<gene>
    <name evidence="2" type="ORF">J437_LFUL017599</name>
</gene>
<dbReference type="Pfam" id="PF14529">
    <property type="entry name" value="Exo_endo_phos_2"/>
    <property type="match status" value="1"/>
</dbReference>
<evidence type="ECO:0000313" key="3">
    <source>
        <dbReference type="Proteomes" id="UP000792457"/>
    </source>
</evidence>
<dbReference type="Proteomes" id="UP000792457">
    <property type="component" value="Unassembled WGS sequence"/>
</dbReference>
<reference evidence="2" key="1">
    <citation type="submission" date="2013-04" db="EMBL/GenBank/DDBJ databases">
        <authorList>
            <person name="Qu J."/>
            <person name="Murali S.C."/>
            <person name="Bandaranaike D."/>
            <person name="Bellair M."/>
            <person name="Blankenburg K."/>
            <person name="Chao H."/>
            <person name="Dinh H."/>
            <person name="Doddapaneni H."/>
            <person name="Downs B."/>
            <person name="Dugan-Rocha S."/>
            <person name="Elkadiri S."/>
            <person name="Gnanaolivu R.D."/>
            <person name="Hernandez B."/>
            <person name="Javaid M."/>
            <person name="Jayaseelan J.C."/>
            <person name="Lee S."/>
            <person name="Li M."/>
            <person name="Ming W."/>
            <person name="Munidasa M."/>
            <person name="Muniz J."/>
            <person name="Nguyen L."/>
            <person name="Ongeri F."/>
            <person name="Osuji N."/>
            <person name="Pu L.-L."/>
            <person name="Puazo M."/>
            <person name="Qu C."/>
            <person name="Quiroz J."/>
            <person name="Raj R."/>
            <person name="Weissenberger G."/>
            <person name="Xin Y."/>
            <person name="Zou X."/>
            <person name="Han Y."/>
            <person name="Richards S."/>
            <person name="Worley K."/>
            <person name="Muzny D."/>
            <person name="Gibbs R."/>
        </authorList>
    </citation>
    <scope>NUCLEOTIDE SEQUENCE</scope>
    <source>
        <strain evidence="2">Sampled in the wild</strain>
    </source>
</reference>
<dbReference type="OrthoDB" id="412981at2759"/>
<protein>
    <recommendedName>
        <fullName evidence="1">Endonuclease/exonuclease/phosphatase domain-containing protein</fullName>
    </recommendedName>
</protein>
<feature type="domain" description="Endonuclease/exonuclease/phosphatase" evidence="1">
    <location>
        <begin position="42"/>
        <end position="142"/>
    </location>
</feature>
<sequence length="199" mass="23004">MTGTSASVHSKKLIFLQKIKSTAQTTRSFETIDLHKVVEWQSLLIFIINLLPGKNIFLGDWNSKHHAWGSIISNANGNLLFQTIKNLNLDSQHLIIHSPHKPTHIHANKTVNLLDFIITNNIQKPFNPTVLFEFQSDHLPIVLDLNSTKTKENNPTTTSTNWKKFYERFQNHIHKIPTIQENTHKHIDTQIKLITDLFY</sequence>
<evidence type="ECO:0000259" key="1">
    <source>
        <dbReference type="Pfam" id="PF14529"/>
    </source>
</evidence>
<comment type="caution">
    <text evidence="2">The sequence shown here is derived from an EMBL/GenBank/DDBJ whole genome shotgun (WGS) entry which is preliminary data.</text>
</comment>
<proteinExistence type="predicted"/>
<reference evidence="2" key="2">
    <citation type="submission" date="2017-10" db="EMBL/GenBank/DDBJ databases">
        <title>Ladona fulva Genome sequencing and assembly.</title>
        <authorList>
            <person name="Murali S."/>
            <person name="Richards S."/>
            <person name="Bandaranaike D."/>
            <person name="Bellair M."/>
            <person name="Blankenburg K."/>
            <person name="Chao H."/>
            <person name="Dinh H."/>
            <person name="Doddapaneni H."/>
            <person name="Dugan-Rocha S."/>
            <person name="Elkadiri S."/>
            <person name="Gnanaolivu R."/>
            <person name="Hernandez B."/>
            <person name="Skinner E."/>
            <person name="Javaid M."/>
            <person name="Lee S."/>
            <person name="Li M."/>
            <person name="Ming W."/>
            <person name="Munidasa M."/>
            <person name="Muniz J."/>
            <person name="Nguyen L."/>
            <person name="Hughes D."/>
            <person name="Osuji N."/>
            <person name="Pu L.-L."/>
            <person name="Puazo M."/>
            <person name="Qu C."/>
            <person name="Quiroz J."/>
            <person name="Raj R."/>
            <person name="Weissenberger G."/>
            <person name="Xin Y."/>
            <person name="Zou X."/>
            <person name="Han Y."/>
            <person name="Worley K."/>
            <person name="Muzny D."/>
            <person name="Gibbs R."/>
        </authorList>
    </citation>
    <scope>NUCLEOTIDE SEQUENCE</scope>
    <source>
        <strain evidence="2">Sampled in the wild</strain>
    </source>
</reference>
<dbReference type="InterPro" id="IPR036691">
    <property type="entry name" value="Endo/exonu/phosph_ase_sf"/>
</dbReference>
<evidence type="ECO:0000313" key="2">
    <source>
        <dbReference type="EMBL" id="KAG8238141.1"/>
    </source>
</evidence>
<dbReference type="SUPFAM" id="SSF56219">
    <property type="entry name" value="DNase I-like"/>
    <property type="match status" value="1"/>
</dbReference>
<dbReference type="AlphaFoldDB" id="A0A8K0KMN9"/>
<dbReference type="InterPro" id="IPR005135">
    <property type="entry name" value="Endo/exonuclease/phosphatase"/>
</dbReference>
<dbReference type="EMBL" id="KZ309288">
    <property type="protein sequence ID" value="KAG8238141.1"/>
    <property type="molecule type" value="Genomic_DNA"/>
</dbReference>